<evidence type="ECO:0000313" key="3">
    <source>
        <dbReference type="Proteomes" id="UP001165083"/>
    </source>
</evidence>
<name>A0A9W6TW83_9STRA</name>
<keyword evidence="1" id="KW-0472">Membrane</keyword>
<proteinExistence type="predicted"/>
<keyword evidence="3" id="KW-1185">Reference proteome</keyword>
<accession>A0A9W6TW83</accession>
<evidence type="ECO:0000256" key="1">
    <source>
        <dbReference type="SAM" id="Phobius"/>
    </source>
</evidence>
<dbReference type="AlphaFoldDB" id="A0A9W6TW83"/>
<keyword evidence="1" id="KW-1133">Transmembrane helix</keyword>
<gene>
    <name evidence="2" type="ORF">Plil01_000834400</name>
</gene>
<feature type="transmembrane region" description="Helical" evidence="1">
    <location>
        <begin position="251"/>
        <end position="273"/>
    </location>
</feature>
<dbReference type="Proteomes" id="UP001165083">
    <property type="component" value="Unassembled WGS sequence"/>
</dbReference>
<dbReference type="OrthoDB" id="167875at2759"/>
<protein>
    <submittedName>
        <fullName evidence="2">Unnamed protein product</fullName>
    </submittedName>
</protein>
<evidence type="ECO:0000313" key="2">
    <source>
        <dbReference type="EMBL" id="GMF21199.1"/>
    </source>
</evidence>
<dbReference type="EMBL" id="BSXW01000400">
    <property type="protein sequence ID" value="GMF21199.1"/>
    <property type="molecule type" value="Genomic_DNA"/>
</dbReference>
<keyword evidence="1" id="KW-0812">Transmembrane</keyword>
<sequence>MTSSSVDVASTVDTKNTTPMSLIIDNMQLDEDATAANGAWMFVPLIQETAQIALTAVSYSHNYARTVTSRLCLHYINTIRKRVSRTSITSLLYSVDGCESSEVSELGRCDIWYCRPYTYELQLTQKTAGSDVFTVQSIYKAVDQKSLDELREDSNLDFSTRPEGAVGTEEEAAFQPEETSIEAESVSWQISGEGVQEIPTGGEEAVSWTADTKTNSLELTPQVTPKLQLLRDNSVEMSAGETRKPRSAATIAMAGVATVSMFAIVLVVVLAMLRLHSRQNAAKHSASVAYPSLCGTPKTNENLISSTSGSRTDSCAV</sequence>
<comment type="caution">
    <text evidence="2">The sequence shown here is derived from an EMBL/GenBank/DDBJ whole genome shotgun (WGS) entry which is preliminary data.</text>
</comment>
<organism evidence="2 3">
    <name type="scientific">Phytophthora lilii</name>
    <dbReference type="NCBI Taxonomy" id="2077276"/>
    <lineage>
        <taxon>Eukaryota</taxon>
        <taxon>Sar</taxon>
        <taxon>Stramenopiles</taxon>
        <taxon>Oomycota</taxon>
        <taxon>Peronosporomycetes</taxon>
        <taxon>Peronosporales</taxon>
        <taxon>Peronosporaceae</taxon>
        <taxon>Phytophthora</taxon>
    </lineage>
</organism>
<reference evidence="2" key="1">
    <citation type="submission" date="2023-04" db="EMBL/GenBank/DDBJ databases">
        <title>Phytophthora lilii NBRC 32176.</title>
        <authorList>
            <person name="Ichikawa N."/>
            <person name="Sato H."/>
            <person name="Tonouchi N."/>
        </authorList>
    </citation>
    <scope>NUCLEOTIDE SEQUENCE</scope>
    <source>
        <strain evidence="2">NBRC 32176</strain>
    </source>
</reference>